<dbReference type="Proteomes" id="UP001285521">
    <property type="component" value="Unassembled WGS sequence"/>
</dbReference>
<name>A0ABU4SWH8_9PSEU</name>
<protein>
    <submittedName>
        <fullName evidence="1">Uncharacterized protein</fullName>
    </submittedName>
</protein>
<evidence type="ECO:0000313" key="1">
    <source>
        <dbReference type="EMBL" id="MDX8030274.1"/>
    </source>
</evidence>
<gene>
    <name evidence="1" type="ORF">SK803_08625</name>
</gene>
<comment type="caution">
    <text evidence="1">The sequence shown here is derived from an EMBL/GenBank/DDBJ whole genome shotgun (WGS) entry which is preliminary data.</text>
</comment>
<dbReference type="RefSeq" id="WP_319965283.1">
    <property type="nucleotide sequence ID" value="NZ_JAXAVW010000005.1"/>
</dbReference>
<organism evidence="1 2">
    <name type="scientific">Lentzea miocenica</name>
    <dbReference type="NCBI Taxonomy" id="3095431"/>
    <lineage>
        <taxon>Bacteria</taxon>
        <taxon>Bacillati</taxon>
        <taxon>Actinomycetota</taxon>
        <taxon>Actinomycetes</taxon>
        <taxon>Pseudonocardiales</taxon>
        <taxon>Pseudonocardiaceae</taxon>
        <taxon>Lentzea</taxon>
    </lineage>
</organism>
<evidence type="ECO:0000313" key="2">
    <source>
        <dbReference type="Proteomes" id="UP001285521"/>
    </source>
</evidence>
<keyword evidence="2" id="KW-1185">Reference proteome</keyword>
<reference evidence="1 2" key="1">
    <citation type="submission" date="2023-11" db="EMBL/GenBank/DDBJ databases">
        <title>Lentzea sokolovensis, sp. nov., Lentzea kristufkii, sp. nov., and Lentzea miocenensis, sp. nov., rare actinobacteria from Sokolov Coal Basin, Miocene lacustrine sediment, Czech Republic.</title>
        <authorList>
            <person name="Lara A."/>
            <person name="Kotroba L."/>
            <person name="Nouioui I."/>
            <person name="Neumann-Schaal M."/>
            <person name="Mast Y."/>
            <person name="Chronakova A."/>
        </authorList>
    </citation>
    <scope>NUCLEOTIDE SEQUENCE [LARGE SCALE GENOMIC DNA]</scope>
    <source>
        <strain evidence="1 2">BCCO 10_0856</strain>
    </source>
</reference>
<dbReference type="EMBL" id="JAXAVW010000005">
    <property type="protein sequence ID" value="MDX8030274.1"/>
    <property type="molecule type" value="Genomic_DNA"/>
</dbReference>
<proteinExistence type="predicted"/>
<sequence length="153" mass="16561">MTSPFDTSPFDAEDLRVLDELRDLHTALDPMPPGLVECAQFAVDLDEGFDIARIERTEELAVTRGESARQITFECGDDVALMVQLQVHDDGHVRIDGWLTPPGSELELRTATSTTPVDTSPQGRFVIDDAAPGLVQFVVRTAGATVATPAIVL</sequence>
<accession>A0ABU4SWH8</accession>